<feature type="domain" description="Aldehyde dehydrogenase" evidence="8">
    <location>
        <begin position="29"/>
        <end position="447"/>
    </location>
</feature>
<dbReference type="OrthoDB" id="9762436at2"/>
<dbReference type="PANTHER" id="PTHR43570">
    <property type="entry name" value="ALDEHYDE DEHYDROGENASE"/>
    <property type="match status" value="1"/>
</dbReference>
<feature type="active site" evidence="5">
    <location>
        <position position="256"/>
    </location>
</feature>
<keyword evidence="3" id="KW-0520">NAD</keyword>
<evidence type="ECO:0000256" key="6">
    <source>
        <dbReference type="PROSITE-ProRule" id="PRU10007"/>
    </source>
</evidence>
<accession>A0A1H7XIN1</accession>
<dbReference type="InterPro" id="IPR016163">
    <property type="entry name" value="Ald_DH_C"/>
</dbReference>
<proteinExistence type="inferred from homology"/>
<dbReference type="Gene3D" id="3.40.605.10">
    <property type="entry name" value="Aldehyde Dehydrogenase, Chain A, domain 1"/>
    <property type="match status" value="1"/>
</dbReference>
<dbReference type="EMBL" id="FOAP01000015">
    <property type="protein sequence ID" value="SEM33533.1"/>
    <property type="molecule type" value="Genomic_DNA"/>
</dbReference>
<dbReference type="InterPro" id="IPR016160">
    <property type="entry name" value="Ald_DH_CS_CYS"/>
</dbReference>
<evidence type="ECO:0000259" key="8">
    <source>
        <dbReference type="Pfam" id="PF00171"/>
    </source>
</evidence>
<dbReference type="InterPro" id="IPR029510">
    <property type="entry name" value="Ald_DH_CS_GLU"/>
</dbReference>
<sequence length="480" mass="52259">MRLVVPEAAEDTHQPLRDSFARLQARRWDMAQTNAAERLSRLARLKTNLLARREALAEALFADFRKPRAEVESTEVLPVLLELAHTARHLKTWMKPRRVGAPLLLAGTRSEVHAEAKGVVLILSPWNYPFCLAINPLIAAVAAGNCVMLKPSERTPHTAAFLEALVRDTFEPSEVTVVQGGPEVGDALLQLPFDHFFFTGGGRVGQKVMAAAARHLASVTLELGGKSPVIVDATADVKAAAERIIWGKFVNAGQTCIAPDHVYVHASREEELLAGMKDALERFYGRTEEARRASPDLCRMVDAAAFTRVRGLLDRTVQAGARLVAGGGVDAASRYIAPTVLADVTARSPVMEEEIFGPLLPVLRYEQTDALVESLRADGKPLALYLFSQDEAAVDFLLKRTSAGGTVVNNVLLQVTNPHLPFGGVGPSGLGAYHGEEGFRELSHARAVLWQGRASLAHFFFPPYTGKAQQLARLASRMFE</sequence>
<dbReference type="InterPro" id="IPR016162">
    <property type="entry name" value="Ald_DH_N"/>
</dbReference>
<dbReference type="Proteomes" id="UP000182719">
    <property type="component" value="Unassembled WGS sequence"/>
</dbReference>
<dbReference type="GO" id="GO:0006081">
    <property type="term" value="P:aldehyde metabolic process"/>
    <property type="evidence" value="ECO:0007669"/>
    <property type="project" value="InterPro"/>
</dbReference>
<dbReference type="InterPro" id="IPR016161">
    <property type="entry name" value="Ald_DH/histidinol_DH"/>
</dbReference>
<dbReference type="GO" id="GO:0005737">
    <property type="term" value="C:cytoplasm"/>
    <property type="evidence" value="ECO:0007669"/>
    <property type="project" value="TreeGrafter"/>
</dbReference>
<evidence type="ECO:0000256" key="7">
    <source>
        <dbReference type="RuleBase" id="RU003345"/>
    </source>
</evidence>
<dbReference type="InterPro" id="IPR015590">
    <property type="entry name" value="Aldehyde_DH_dom"/>
</dbReference>
<dbReference type="RefSeq" id="WP_075009064.1">
    <property type="nucleotide sequence ID" value="NZ_FOAP01000015.1"/>
</dbReference>
<dbReference type="SUPFAM" id="SSF53720">
    <property type="entry name" value="ALDH-like"/>
    <property type="match status" value="1"/>
</dbReference>
<evidence type="ECO:0000256" key="1">
    <source>
        <dbReference type="ARBA" id="ARBA00009986"/>
    </source>
</evidence>
<dbReference type="FunFam" id="3.40.605.10:FF:000004">
    <property type="entry name" value="Aldehyde dehydrogenase"/>
    <property type="match status" value="1"/>
</dbReference>
<evidence type="ECO:0000313" key="9">
    <source>
        <dbReference type="EMBL" id="SEM33533.1"/>
    </source>
</evidence>
<evidence type="ECO:0000256" key="2">
    <source>
        <dbReference type="ARBA" id="ARBA00023002"/>
    </source>
</evidence>
<dbReference type="PIRSF" id="PIRSF036492">
    <property type="entry name" value="ALDH"/>
    <property type="match status" value="1"/>
</dbReference>
<dbReference type="PROSITE" id="PS00070">
    <property type="entry name" value="ALDEHYDE_DEHYDR_CYS"/>
    <property type="match status" value="1"/>
</dbReference>
<dbReference type="Gene3D" id="3.40.309.10">
    <property type="entry name" value="Aldehyde Dehydrogenase, Chain A, domain 2"/>
    <property type="match status" value="1"/>
</dbReference>
<gene>
    <name evidence="9" type="ORF">SAMN05444354_11533</name>
</gene>
<evidence type="ECO:0000256" key="5">
    <source>
        <dbReference type="PIRSR" id="PIRSR036492-1"/>
    </source>
</evidence>
<reference evidence="10" key="1">
    <citation type="submission" date="2016-10" db="EMBL/GenBank/DDBJ databases">
        <authorList>
            <person name="Varghese N."/>
            <person name="Submissions S."/>
        </authorList>
    </citation>
    <scope>NUCLEOTIDE SEQUENCE [LARGE SCALE GENOMIC DNA]</scope>
    <source>
        <strain evidence="10">DSM 17044</strain>
    </source>
</reference>
<comment type="similarity">
    <text evidence="1 4 7">Belongs to the aldehyde dehydrogenase family.</text>
</comment>
<protein>
    <recommendedName>
        <fullName evidence="4">Aldehyde dehydrogenase</fullName>
    </recommendedName>
</protein>
<evidence type="ECO:0000256" key="3">
    <source>
        <dbReference type="ARBA" id="ARBA00023027"/>
    </source>
</evidence>
<keyword evidence="2 4" id="KW-0560">Oxidoreductase</keyword>
<organism evidence="9 10">
    <name type="scientific">Stigmatella aurantiaca</name>
    <dbReference type="NCBI Taxonomy" id="41"/>
    <lineage>
        <taxon>Bacteria</taxon>
        <taxon>Pseudomonadati</taxon>
        <taxon>Myxococcota</taxon>
        <taxon>Myxococcia</taxon>
        <taxon>Myxococcales</taxon>
        <taxon>Cystobacterineae</taxon>
        <taxon>Archangiaceae</taxon>
        <taxon>Stigmatella</taxon>
    </lineage>
</organism>
<evidence type="ECO:0000256" key="4">
    <source>
        <dbReference type="PIRNR" id="PIRNR036492"/>
    </source>
</evidence>
<dbReference type="InterPro" id="IPR012394">
    <property type="entry name" value="Aldehyde_DH_NAD(P)"/>
</dbReference>
<dbReference type="CDD" id="cd07134">
    <property type="entry name" value="ALDH_AlkH-like"/>
    <property type="match status" value="1"/>
</dbReference>
<dbReference type="Pfam" id="PF00171">
    <property type="entry name" value="Aldedh"/>
    <property type="match status" value="1"/>
</dbReference>
<dbReference type="PANTHER" id="PTHR43570:SF20">
    <property type="entry name" value="ALDEHYDE DEHYDROGENASE ALDX-RELATED"/>
    <property type="match status" value="1"/>
</dbReference>
<dbReference type="GO" id="GO:0004029">
    <property type="term" value="F:aldehyde dehydrogenase (NAD+) activity"/>
    <property type="evidence" value="ECO:0007669"/>
    <property type="project" value="TreeGrafter"/>
</dbReference>
<dbReference type="PROSITE" id="PS00687">
    <property type="entry name" value="ALDEHYDE_DEHYDR_GLU"/>
    <property type="match status" value="1"/>
</dbReference>
<dbReference type="AlphaFoldDB" id="A0A1H7XIN1"/>
<feature type="active site" evidence="5 6">
    <location>
        <position position="222"/>
    </location>
</feature>
<name>A0A1H7XIN1_STIAU</name>
<keyword evidence="10" id="KW-1185">Reference proteome</keyword>
<evidence type="ECO:0000313" key="10">
    <source>
        <dbReference type="Proteomes" id="UP000182719"/>
    </source>
</evidence>
<dbReference type="FunFam" id="3.40.309.10:FF:000003">
    <property type="entry name" value="Aldehyde dehydrogenase"/>
    <property type="match status" value="1"/>
</dbReference>